<dbReference type="RefSeq" id="WP_305107215.1">
    <property type="nucleotide sequence ID" value="NZ_JAUTWS010000046.1"/>
</dbReference>
<dbReference type="InterPro" id="IPR001387">
    <property type="entry name" value="Cro/C1-type_HTH"/>
</dbReference>
<dbReference type="EMBL" id="JAUTWS010000046">
    <property type="protein sequence ID" value="MDO9712360.1"/>
    <property type="molecule type" value="Genomic_DNA"/>
</dbReference>
<evidence type="ECO:0000313" key="1">
    <source>
        <dbReference type="EMBL" id="MDO9712360.1"/>
    </source>
</evidence>
<comment type="caution">
    <text evidence="1">The sequence shown here is derived from an EMBL/GenBank/DDBJ whole genome shotgun (WGS) entry which is preliminary data.</text>
</comment>
<gene>
    <name evidence="1" type="ORF">Q7A36_28720</name>
</gene>
<sequence>MAKIGLTRAQCRAARNAVGLSQRKLAEEAAVSLPVVQEFEGKAGRIPMEKNLRDIKEALARAGVEFQKFPDGRVAVIFSDNDTEQASVAPEEAGGK</sequence>
<dbReference type="Gene3D" id="1.10.260.40">
    <property type="entry name" value="lambda repressor-like DNA-binding domains"/>
    <property type="match status" value="1"/>
</dbReference>
<dbReference type="Proteomes" id="UP001243009">
    <property type="component" value="Unassembled WGS sequence"/>
</dbReference>
<name>A0ABT9E849_9PROT</name>
<accession>A0ABT9E849</accession>
<dbReference type="InterPro" id="IPR010982">
    <property type="entry name" value="Lambda_DNA-bd_dom_sf"/>
</dbReference>
<dbReference type="SUPFAM" id="SSF47413">
    <property type="entry name" value="lambda repressor-like DNA-binding domains"/>
    <property type="match status" value="1"/>
</dbReference>
<keyword evidence="2" id="KW-1185">Reference proteome</keyword>
<evidence type="ECO:0000313" key="2">
    <source>
        <dbReference type="Proteomes" id="UP001243009"/>
    </source>
</evidence>
<proteinExistence type="predicted"/>
<reference evidence="1 2" key="1">
    <citation type="submission" date="2023-08" db="EMBL/GenBank/DDBJ databases">
        <title>The draft genome sequence of Paracraurococcus sp. LOR1-02.</title>
        <authorList>
            <person name="Kingkaew E."/>
            <person name="Tanasupawat S."/>
        </authorList>
    </citation>
    <scope>NUCLEOTIDE SEQUENCE [LARGE SCALE GENOMIC DNA]</scope>
    <source>
        <strain evidence="1 2">LOR1-02</strain>
    </source>
</reference>
<organism evidence="1 2">
    <name type="scientific">Paracraurococcus lichenis</name>
    <dbReference type="NCBI Taxonomy" id="3064888"/>
    <lineage>
        <taxon>Bacteria</taxon>
        <taxon>Pseudomonadati</taxon>
        <taxon>Pseudomonadota</taxon>
        <taxon>Alphaproteobacteria</taxon>
        <taxon>Acetobacterales</taxon>
        <taxon>Roseomonadaceae</taxon>
        <taxon>Paracraurococcus</taxon>
    </lineage>
</organism>
<protein>
    <submittedName>
        <fullName evidence="1">Helix-turn-helix transcriptional regulator</fullName>
    </submittedName>
</protein>
<dbReference type="CDD" id="cd00093">
    <property type="entry name" value="HTH_XRE"/>
    <property type="match status" value="1"/>
</dbReference>